<organism evidence="4 5">
    <name type="scientific">Flavobacterium arcticum</name>
    <dbReference type="NCBI Taxonomy" id="1784713"/>
    <lineage>
        <taxon>Bacteria</taxon>
        <taxon>Pseudomonadati</taxon>
        <taxon>Bacteroidota</taxon>
        <taxon>Flavobacteriia</taxon>
        <taxon>Flavobacteriales</taxon>
        <taxon>Flavobacteriaceae</taxon>
        <taxon>Flavobacterium</taxon>
    </lineage>
</organism>
<name>A0A345H834_9FLAO</name>
<evidence type="ECO:0000256" key="1">
    <source>
        <dbReference type="PROSITE-ProRule" id="PRU00285"/>
    </source>
</evidence>
<evidence type="ECO:0000313" key="4">
    <source>
        <dbReference type="EMBL" id="AXG72744.1"/>
    </source>
</evidence>
<sequence length="145" mass="16320">MNAVKRNNSNVNGLFPSIMDEIFKDWAGGTQMVNKIVPPVNIKETDKAFSVALMAPGFKKEDFTIEVDNELLTISSELKSENTEQEEGKFTRREFSYSSFKRAFTLPESVNTENVNAAYTDGILTIILPKKEEALPKAKRLIDIL</sequence>
<evidence type="ECO:0000259" key="3">
    <source>
        <dbReference type="PROSITE" id="PS01031"/>
    </source>
</evidence>
<dbReference type="PANTHER" id="PTHR11527">
    <property type="entry name" value="HEAT-SHOCK PROTEIN 20 FAMILY MEMBER"/>
    <property type="match status" value="1"/>
</dbReference>
<keyword evidence="5" id="KW-1185">Reference proteome</keyword>
<proteinExistence type="inferred from homology"/>
<dbReference type="RefSeq" id="WP_114676508.1">
    <property type="nucleotide sequence ID" value="NZ_CP031188.1"/>
</dbReference>
<dbReference type="OrthoDB" id="9814487at2"/>
<dbReference type="Pfam" id="PF00011">
    <property type="entry name" value="HSP20"/>
    <property type="match status" value="1"/>
</dbReference>
<dbReference type="KEGG" id="fat:DVK85_00240"/>
<accession>A0A345H834</accession>
<dbReference type="Proteomes" id="UP000253951">
    <property type="component" value="Chromosome"/>
</dbReference>
<dbReference type="SUPFAM" id="SSF49764">
    <property type="entry name" value="HSP20-like chaperones"/>
    <property type="match status" value="1"/>
</dbReference>
<gene>
    <name evidence="4" type="ORF">DVK85_00240</name>
</gene>
<dbReference type="InterPro" id="IPR002068">
    <property type="entry name" value="A-crystallin/Hsp20_dom"/>
</dbReference>
<evidence type="ECO:0000313" key="5">
    <source>
        <dbReference type="Proteomes" id="UP000253951"/>
    </source>
</evidence>
<dbReference type="InterPro" id="IPR031107">
    <property type="entry name" value="Small_HSP"/>
</dbReference>
<dbReference type="CDD" id="cd06464">
    <property type="entry name" value="ACD_sHsps-like"/>
    <property type="match status" value="1"/>
</dbReference>
<dbReference type="AlphaFoldDB" id="A0A345H834"/>
<reference evidence="4 5" key="1">
    <citation type="submission" date="2018-07" db="EMBL/GenBank/DDBJ databases">
        <title>Complete genome sequence of Flavobacterium arcticum type strain SM1502T.</title>
        <authorList>
            <person name="Li Y."/>
            <person name="Li D.-D."/>
        </authorList>
    </citation>
    <scope>NUCLEOTIDE SEQUENCE [LARGE SCALE GENOMIC DNA]</scope>
    <source>
        <strain evidence="4 5">SM1502</strain>
    </source>
</reference>
<feature type="domain" description="SHSP" evidence="3">
    <location>
        <begin position="31"/>
        <end position="145"/>
    </location>
</feature>
<comment type="similarity">
    <text evidence="1 2">Belongs to the small heat shock protein (HSP20) family.</text>
</comment>
<dbReference type="Gene3D" id="2.60.40.790">
    <property type="match status" value="1"/>
</dbReference>
<protein>
    <submittedName>
        <fullName evidence="4">Hsp20/alpha crystallin family protein</fullName>
    </submittedName>
</protein>
<dbReference type="PROSITE" id="PS01031">
    <property type="entry name" value="SHSP"/>
    <property type="match status" value="1"/>
</dbReference>
<evidence type="ECO:0000256" key="2">
    <source>
        <dbReference type="RuleBase" id="RU003616"/>
    </source>
</evidence>
<dbReference type="InterPro" id="IPR008978">
    <property type="entry name" value="HSP20-like_chaperone"/>
</dbReference>
<dbReference type="EMBL" id="CP031188">
    <property type="protein sequence ID" value="AXG72744.1"/>
    <property type="molecule type" value="Genomic_DNA"/>
</dbReference>